<evidence type="ECO:0000256" key="7">
    <source>
        <dbReference type="ARBA" id="ARBA00023170"/>
    </source>
</evidence>
<evidence type="ECO:0000256" key="10">
    <source>
        <dbReference type="SAM" id="Phobius"/>
    </source>
</evidence>
<keyword evidence="7" id="KW-0675">Receptor</keyword>
<dbReference type="GO" id="GO:0004984">
    <property type="term" value="F:olfactory receptor activity"/>
    <property type="evidence" value="ECO:0007669"/>
    <property type="project" value="InterPro"/>
</dbReference>
<feature type="compositionally biased region" description="Polar residues" evidence="9">
    <location>
        <begin position="453"/>
        <end position="465"/>
    </location>
</feature>
<evidence type="ECO:0000256" key="4">
    <source>
        <dbReference type="ARBA" id="ARBA00022725"/>
    </source>
</evidence>
<keyword evidence="12" id="KW-1185">Reference proteome</keyword>
<feature type="compositionally biased region" description="Polar residues" evidence="9">
    <location>
        <begin position="418"/>
        <end position="440"/>
    </location>
</feature>
<dbReference type="InterPro" id="IPR004117">
    <property type="entry name" value="7tm6_olfct_rcpt"/>
</dbReference>
<dbReference type="InterPro" id="IPR037645">
    <property type="entry name" value="KCT2"/>
</dbReference>
<dbReference type="PANTHER" id="PTHR16502:SF0">
    <property type="entry name" value="KERATINOCYTE-ASSOCIATED TRANSMEMBRANE PROTEIN 2"/>
    <property type="match status" value="1"/>
</dbReference>
<dbReference type="Pfam" id="PF02949">
    <property type="entry name" value="7tm_6"/>
    <property type="match status" value="1"/>
</dbReference>
<evidence type="ECO:0000256" key="3">
    <source>
        <dbReference type="ARBA" id="ARBA00022692"/>
    </source>
</evidence>
<keyword evidence="6 10" id="KW-0472">Membrane</keyword>
<dbReference type="GO" id="GO:0007165">
    <property type="term" value="P:signal transduction"/>
    <property type="evidence" value="ECO:0007669"/>
    <property type="project" value="UniProtKB-KW"/>
</dbReference>
<feature type="compositionally biased region" description="Acidic residues" evidence="9">
    <location>
        <begin position="500"/>
        <end position="513"/>
    </location>
</feature>
<evidence type="ECO:0000256" key="6">
    <source>
        <dbReference type="ARBA" id="ARBA00023136"/>
    </source>
</evidence>
<evidence type="ECO:0000256" key="8">
    <source>
        <dbReference type="ARBA" id="ARBA00023224"/>
    </source>
</evidence>
<feature type="region of interest" description="Disordered" evidence="9">
    <location>
        <begin position="397"/>
        <end position="440"/>
    </location>
</feature>
<evidence type="ECO:0000256" key="2">
    <source>
        <dbReference type="ARBA" id="ARBA00022606"/>
    </source>
</evidence>
<dbReference type="AlphaFoldDB" id="A0A8J9Y955"/>
<protein>
    <submittedName>
        <fullName evidence="11">Uncharacterized protein</fullName>
    </submittedName>
</protein>
<keyword evidence="2" id="KW-0716">Sensory transduction</keyword>
<accession>A0A8J9Y955</accession>
<evidence type="ECO:0000256" key="1">
    <source>
        <dbReference type="ARBA" id="ARBA00004141"/>
    </source>
</evidence>
<dbReference type="OrthoDB" id="5846619at2759"/>
<dbReference type="GO" id="GO:0005549">
    <property type="term" value="F:odorant binding"/>
    <property type="evidence" value="ECO:0007669"/>
    <property type="project" value="InterPro"/>
</dbReference>
<feature type="region of interest" description="Disordered" evidence="9">
    <location>
        <begin position="453"/>
        <end position="553"/>
    </location>
</feature>
<comment type="subcellular location">
    <subcellularLocation>
        <location evidence="1">Membrane</location>
        <topology evidence="1">Multi-pass membrane protein</topology>
    </subcellularLocation>
</comment>
<name>A0A8J9Y955_9NEOP</name>
<keyword evidence="3 10" id="KW-0812">Transmembrane</keyword>
<feature type="non-terminal residue" evidence="11">
    <location>
        <position position="686"/>
    </location>
</feature>
<feature type="compositionally biased region" description="Polar residues" evidence="9">
    <location>
        <begin position="532"/>
        <end position="542"/>
    </location>
</feature>
<evidence type="ECO:0000256" key="5">
    <source>
        <dbReference type="ARBA" id="ARBA00022989"/>
    </source>
</evidence>
<keyword evidence="4" id="KW-0552">Olfaction</keyword>
<gene>
    <name evidence="11" type="ORF">BINO364_LOCUS9502</name>
</gene>
<evidence type="ECO:0000256" key="9">
    <source>
        <dbReference type="SAM" id="MobiDB-lite"/>
    </source>
</evidence>
<feature type="transmembrane region" description="Helical" evidence="10">
    <location>
        <begin position="604"/>
        <end position="622"/>
    </location>
</feature>
<dbReference type="EMBL" id="OV170224">
    <property type="protein sequence ID" value="CAH0723699.1"/>
    <property type="molecule type" value="Genomic_DNA"/>
</dbReference>
<dbReference type="GO" id="GO:0016020">
    <property type="term" value="C:membrane"/>
    <property type="evidence" value="ECO:0007669"/>
    <property type="project" value="UniProtKB-SubCell"/>
</dbReference>
<evidence type="ECO:0000313" key="11">
    <source>
        <dbReference type="EMBL" id="CAH0723699.1"/>
    </source>
</evidence>
<proteinExistence type="predicted"/>
<reference evidence="11" key="1">
    <citation type="submission" date="2021-12" db="EMBL/GenBank/DDBJ databases">
        <authorList>
            <person name="Martin H S."/>
        </authorList>
    </citation>
    <scope>NUCLEOTIDE SEQUENCE</scope>
</reference>
<dbReference type="Proteomes" id="UP000838878">
    <property type="component" value="Chromosome 4"/>
</dbReference>
<feature type="compositionally biased region" description="Basic and acidic residues" evidence="9">
    <location>
        <begin position="466"/>
        <end position="492"/>
    </location>
</feature>
<evidence type="ECO:0000313" key="12">
    <source>
        <dbReference type="Proteomes" id="UP000838878"/>
    </source>
</evidence>
<dbReference type="PANTHER" id="PTHR16502">
    <property type="entry name" value="KERATINOCYTE-ASSOCIATED TRANSMEMBRANE PROTEIN 2"/>
    <property type="match status" value="1"/>
</dbReference>
<sequence length="686" mass="77476">MGTLFLFLTHTDSIYKQIVLWIKADKIEELLDIMKGPLFNQEEPDHKTYLLQARKISHLLLQIYNGMAVFTCSLWVLLPFILHLQGKPVEFAIWLPFDVNANSTTSLIISETGIDQSLKFLPTHGNDDKELGMYNLQKSRNNLFYLTKRSEEEHIITGEPCTDIISRRFRNMLQHHVQIVHFAQEVEDIFSTAIAYQFLVSGWIICTSVYRMVDVRNKLQTLAQYCENAVLSELIKSQVQRCNVNSSIDKYLAPKCLMFFDINQQLCKQFAKSKYDLQSEYTAKMNEIQNVQTLCEHARSWKPKFLQEYSDINLEAVFKNSVLCLKLCADDVNYLSVDSNFFCKYYMWGTDTIKNPSTKMTHSDSDAVSKLSKAVENPNNLGISEITQSIAKTDNTTTITSENEAKQPQVKPSELKTSKPNVTNTDGTTAINQASTQNTAQKVADIENSLKTEQSVASMAPTSVKNDIEKPPVASEQKDVLKSVELEDKDVGIDNSNDAVNDDDQDDEEDDEHQYDQDGTGPKPLLPDVNVDTKNANGNNDLPLSGQDIDSNVPLANGYDEKMKQKRVEIESNTSLNVNSGPQIVSDIFPNSMEDSFNEDDDHFFPFFLAAIIIVVLLYILYHNKNKVTKVILGLIVEGRQPGKRRNSRGHAYRRLDTLEQAMNTNTAAPPNVGGGGGIVYWPDLW</sequence>
<keyword evidence="5 10" id="KW-1133">Transmembrane helix</keyword>
<keyword evidence="8" id="KW-0807">Transducer</keyword>
<organism evidence="11 12">
    <name type="scientific">Brenthis ino</name>
    <name type="common">lesser marbled fritillary</name>
    <dbReference type="NCBI Taxonomy" id="405034"/>
    <lineage>
        <taxon>Eukaryota</taxon>
        <taxon>Metazoa</taxon>
        <taxon>Ecdysozoa</taxon>
        <taxon>Arthropoda</taxon>
        <taxon>Hexapoda</taxon>
        <taxon>Insecta</taxon>
        <taxon>Pterygota</taxon>
        <taxon>Neoptera</taxon>
        <taxon>Endopterygota</taxon>
        <taxon>Lepidoptera</taxon>
        <taxon>Glossata</taxon>
        <taxon>Ditrysia</taxon>
        <taxon>Papilionoidea</taxon>
        <taxon>Nymphalidae</taxon>
        <taxon>Heliconiinae</taxon>
        <taxon>Argynnini</taxon>
        <taxon>Brenthis</taxon>
    </lineage>
</organism>